<keyword evidence="1" id="KW-0418">Kinase</keyword>
<dbReference type="InterPro" id="IPR003594">
    <property type="entry name" value="HATPase_dom"/>
</dbReference>
<proteinExistence type="predicted"/>
<keyword evidence="4" id="KW-0547">Nucleotide-binding</keyword>
<feature type="region of interest" description="Disordered" evidence="2">
    <location>
        <begin position="173"/>
        <end position="206"/>
    </location>
</feature>
<keyword evidence="1" id="KW-0723">Serine/threonine-protein kinase</keyword>
<evidence type="ECO:0000259" key="3">
    <source>
        <dbReference type="Pfam" id="PF13581"/>
    </source>
</evidence>
<dbReference type="GO" id="GO:0005524">
    <property type="term" value="F:ATP binding"/>
    <property type="evidence" value="ECO:0007669"/>
    <property type="project" value="UniProtKB-KW"/>
</dbReference>
<dbReference type="RefSeq" id="WP_369776907.1">
    <property type="nucleotide sequence ID" value="NZ_CP165727.1"/>
</dbReference>
<dbReference type="InterPro" id="IPR036890">
    <property type="entry name" value="HATPase_C_sf"/>
</dbReference>
<evidence type="ECO:0000256" key="2">
    <source>
        <dbReference type="SAM" id="MobiDB-lite"/>
    </source>
</evidence>
<dbReference type="AlphaFoldDB" id="A0AB39XY99"/>
<accession>A0AB39XY99</accession>
<evidence type="ECO:0000256" key="1">
    <source>
        <dbReference type="ARBA" id="ARBA00022527"/>
    </source>
</evidence>
<dbReference type="PANTHER" id="PTHR35526:SF3">
    <property type="entry name" value="ANTI-SIGMA-F FACTOR RSBW"/>
    <property type="match status" value="1"/>
</dbReference>
<keyword evidence="4" id="KW-0067">ATP-binding</keyword>
<organism evidence="4">
    <name type="scientific">Streptomyces sp. R33</name>
    <dbReference type="NCBI Taxonomy" id="3238629"/>
    <lineage>
        <taxon>Bacteria</taxon>
        <taxon>Bacillati</taxon>
        <taxon>Actinomycetota</taxon>
        <taxon>Actinomycetes</taxon>
        <taxon>Kitasatosporales</taxon>
        <taxon>Streptomycetaceae</taxon>
        <taxon>Streptomyces</taxon>
    </lineage>
</organism>
<dbReference type="Pfam" id="PF13581">
    <property type="entry name" value="HATPase_c_2"/>
    <property type="match status" value="1"/>
</dbReference>
<keyword evidence="1" id="KW-0808">Transferase</keyword>
<feature type="domain" description="Histidine kinase/HSP90-like ATPase" evidence="3">
    <location>
        <begin position="54"/>
        <end position="151"/>
    </location>
</feature>
<protein>
    <submittedName>
        <fullName evidence="4">ATP-binding protein</fullName>
    </submittedName>
</protein>
<dbReference type="PANTHER" id="PTHR35526">
    <property type="entry name" value="ANTI-SIGMA-F FACTOR RSBW-RELATED"/>
    <property type="match status" value="1"/>
</dbReference>
<dbReference type="GO" id="GO:0004674">
    <property type="term" value="F:protein serine/threonine kinase activity"/>
    <property type="evidence" value="ECO:0007669"/>
    <property type="project" value="UniProtKB-KW"/>
</dbReference>
<dbReference type="InterPro" id="IPR050267">
    <property type="entry name" value="Anti-sigma-factor_SerPK"/>
</dbReference>
<name>A0AB39XY99_9ACTN</name>
<dbReference type="CDD" id="cd16936">
    <property type="entry name" value="HATPase_RsbW-like"/>
    <property type="match status" value="1"/>
</dbReference>
<reference evidence="4" key="1">
    <citation type="submission" date="2024-08" db="EMBL/GenBank/DDBJ databases">
        <authorList>
            <person name="Yu S.T."/>
        </authorList>
    </citation>
    <scope>NUCLEOTIDE SEQUENCE</scope>
    <source>
        <strain evidence="4">R33</strain>
    </source>
</reference>
<sequence>MSEPMASESRIRRLGLYGAGKVVGRCRDFCRSALEDWAWPGPAQLTGLTDGDRDAAVDDVLLLVSEMVTNAALHAGGPTELVLQLGSGAPEASPWRAGDLCIEVSDASYALPQLRPPTALGLPGGHGLMVMNRLARRWGVTPREGGKSVWAEVTAPVPARLHASRSRRASACAWSDGTWSNRVPPRPGRFSDGAHPEGHRGARRGS</sequence>
<evidence type="ECO:0000313" key="4">
    <source>
        <dbReference type="EMBL" id="XDV62244.1"/>
    </source>
</evidence>
<dbReference type="Gene3D" id="3.30.565.10">
    <property type="entry name" value="Histidine kinase-like ATPase, C-terminal domain"/>
    <property type="match status" value="1"/>
</dbReference>
<dbReference type="EMBL" id="CP165727">
    <property type="protein sequence ID" value="XDV62244.1"/>
    <property type="molecule type" value="Genomic_DNA"/>
</dbReference>
<gene>
    <name evidence="4" type="ORF">AB5J51_04475</name>
</gene>